<dbReference type="GO" id="GO:0061025">
    <property type="term" value="P:membrane fusion"/>
    <property type="evidence" value="ECO:0007669"/>
    <property type="project" value="TreeGrafter"/>
</dbReference>
<dbReference type="GO" id="GO:0006511">
    <property type="term" value="P:ubiquitin-dependent protein catabolic process"/>
    <property type="evidence" value="ECO:0007669"/>
    <property type="project" value="TreeGrafter"/>
</dbReference>
<evidence type="ECO:0000256" key="12">
    <source>
        <dbReference type="PROSITE-ProRule" id="PRU00104"/>
    </source>
</evidence>
<reference evidence="14" key="1">
    <citation type="submission" date="2020-04" db="EMBL/GenBank/DDBJ databases">
        <authorList>
            <person name="Neveu A P."/>
        </authorList>
    </citation>
    <scope>NUCLEOTIDE SEQUENCE</scope>
    <source>
        <tissue evidence="14">Whole embryo</tissue>
    </source>
</reference>
<comment type="subcellular location">
    <subcellularLocation>
        <location evidence="3">Cytoplasm</location>
    </subcellularLocation>
    <subcellularLocation>
        <location evidence="2">Endomembrane system</location>
    </subcellularLocation>
</comment>
<accession>A0A6F9DEY1</accession>
<dbReference type="InterPro" id="IPR050409">
    <property type="entry name" value="E3_ubiq-protein_ligase"/>
</dbReference>
<keyword evidence="9 12" id="KW-0833">Ubl conjugation pathway</keyword>
<dbReference type="PANTHER" id="PTHR11254:SF363">
    <property type="entry name" value="E3 UBIQUITIN-PROTEIN LIGASE HACE1"/>
    <property type="match status" value="1"/>
</dbReference>
<dbReference type="CDD" id="cd00078">
    <property type="entry name" value="HECTc"/>
    <property type="match status" value="1"/>
</dbReference>
<feature type="active site" description="Glycyl thioester intermediate" evidence="12">
    <location>
        <position position="299"/>
    </location>
</feature>
<evidence type="ECO:0000256" key="1">
    <source>
        <dbReference type="ARBA" id="ARBA00000885"/>
    </source>
</evidence>
<sequence length="332" mass="37945">MDVRNVKQHFSVQFKDEEGMGDGVMREWLSLLSSEIMNPQYGLFSPSADGCSFQPNRHSAINPDHLVYFKFAGKILGLALYRGQFVNVTFTSSFYKHLLGIKVNYMDVESIDPEYAKNLQWILDNDITDLGLELSFVVETDVFGVMQELELKKNGSKILVTQENKEEYVQLVTELRMTRAIQPQIDAFKEGFNEFIPESLLQIFDVDELKTMLSGSSKLDVEYLKSLTSYSGCYDENHQVIKWLWQCVENMDDEEQTSLLLFVTGCSRLPPPFLTHHNTKFVVSHEPGSEEKLPTASTCMNMLKLPEYGSYETLQQKLFIAVKCGHAGYSFI</sequence>
<keyword evidence="7" id="KW-0808">Transferase</keyword>
<gene>
    <name evidence="14" type="primary">Hace1-001</name>
</gene>
<dbReference type="InterPro" id="IPR035983">
    <property type="entry name" value="Hect_E3_ubiquitin_ligase"/>
</dbReference>
<dbReference type="FunFam" id="3.30.2160.10:FF:000001">
    <property type="entry name" value="E3 ubiquitin-protein ligase NEDD4-like"/>
    <property type="match status" value="1"/>
</dbReference>
<dbReference type="SUPFAM" id="SSF56204">
    <property type="entry name" value="Hect, E3 ligase catalytic domain"/>
    <property type="match status" value="1"/>
</dbReference>
<keyword evidence="11" id="KW-0472">Membrane</keyword>
<dbReference type="AlphaFoldDB" id="A0A6F9DEY1"/>
<dbReference type="FunFam" id="3.90.1750.10:FF:000026">
    <property type="entry name" value="E3 ubiquitin-protein ligase HACE1"/>
    <property type="match status" value="1"/>
</dbReference>
<evidence type="ECO:0000256" key="7">
    <source>
        <dbReference type="ARBA" id="ARBA00022679"/>
    </source>
</evidence>
<dbReference type="EMBL" id="LR785676">
    <property type="protein sequence ID" value="CAB3251730.1"/>
    <property type="molecule type" value="mRNA"/>
</dbReference>
<evidence type="ECO:0000256" key="2">
    <source>
        <dbReference type="ARBA" id="ARBA00004308"/>
    </source>
</evidence>
<evidence type="ECO:0000256" key="6">
    <source>
        <dbReference type="ARBA" id="ARBA00022490"/>
    </source>
</evidence>
<dbReference type="SMART" id="SM00119">
    <property type="entry name" value="HECTc"/>
    <property type="match status" value="1"/>
</dbReference>
<keyword evidence="8" id="KW-0677">Repeat</keyword>
<dbReference type="GO" id="GO:0000139">
    <property type="term" value="C:Golgi membrane"/>
    <property type="evidence" value="ECO:0007669"/>
    <property type="project" value="TreeGrafter"/>
</dbReference>
<evidence type="ECO:0000256" key="4">
    <source>
        <dbReference type="ARBA" id="ARBA00004906"/>
    </source>
</evidence>
<dbReference type="EC" id="2.3.2.26" evidence="5"/>
<evidence type="ECO:0000256" key="5">
    <source>
        <dbReference type="ARBA" id="ARBA00012485"/>
    </source>
</evidence>
<proteinExistence type="evidence at transcript level"/>
<organism evidence="14">
    <name type="scientific">Phallusia mammillata</name>
    <dbReference type="NCBI Taxonomy" id="59560"/>
    <lineage>
        <taxon>Eukaryota</taxon>
        <taxon>Metazoa</taxon>
        <taxon>Chordata</taxon>
        <taxon>Tunicata</taxon>
        <taxon>Ascidiacea</taxon>
        <taxon>Phlebobranchia</taxon>
        <taxon>Ascidiidae</taxon>
        <taxon>Phallusia</taxon>
    </lineage>
</organism>
<evidence type="ECO:0000256" key="3">
    <source>
        <dbReference type="ARBA" id="ARBA00004496"/>
    </source>
</evidence>
<dbReference type="Gene3D" id="3.90.1750.10">
    <property type="entry name" value="Hect, E3 ligase catalytic domains"/>
    <property type="match status" value="1"/>
</dbReference>
<dbReference type="GO" id="GO:0007030">
    <property type="term" value="P:Golgi organization"/>
    <property type="evidence" value="ECO:0007669"/>
    <property type="project" value="TreeGrafter"/>
</dbReference>
<keyword evidence="10" id="KW-0040">ANK repeat</keyword>
<dbReference type="GO" id="GO:0005634">
    <property type="term" value="C:nucleus"/>
    <property type="evidence" value="ECO:0007669"/>
    <property type="project" value="TreeGrafter"/>
</dbReference>
<dbReference type="InterPro" id="IPR000569">
    <property type="entry name" value="HECT_dom"/>
</dbReference>
<dbReference type="FunFam" id="3.30.2410.10:FF:000003">
    <property type="entry name" value="probable E3 ubiquitin-protein ligase HERC4 isoform X1"/>
    <property type="match status" value="1"/>
</dbReference>
<evidence type="ECO:0000259" key="13">
    <source>
        <dbReference type="PROSITE" id="PS50237"/>
    </source>
</evidence>
<evidence type="ECO:0000313" key="14">
    <source>
        <dbReference type="EMBL" id="CAB3251730.1"/>
    </source>
</evidence>
<protein>
    <recommendedName>
        <fullName evidence="5">HECT-type E3 ubiquitin transferase</fullName>
        <ecNumber evidence="5">2.3.2.26</ecNumber>
    </recommendedName>
</protein>
<dbReference type="Gene3D" id="3.30.2160.10">
    <property type="entry name" value="Hect, E3 ligase catalytic domain"/>
    <property type="match status" value="1"/>
</dbReference>
<dbReference type="PROSITE" id="PS50237">
    <property type="entry name" value="HECT"/>
    <property type="match status" value="1"/>
</dbReference>
<evidence type="ECO:0000256" key="8">
    <source>
        <dbReference type="ARBA" id="ARBA00022737"/>
    </source>
</evidence>
<dbReference type="Pfam" id="PF00632">
    <property type="entry name" value="HECT"/>
    <property type="match status" value="1"/>
</dbReference>
<dbReference type="PANTHER" id="PTHR11254">
    <property type="entry name" value="HECT DOMAIN UBIQUITIN-PROTEIN LIGASE"/>
    <property type="match status" value="1"/>
</dbReference>
<dbReference type="GO" id="GO:0000209">
    <property type="term" value="P:protein polyubiquitination"/>
    <property type="evidence" value="ECO:0007669"/>
    <property type="project" value="TreeGrafter"/>
</dbReference>
<comment type="pathway">
    <text evidence="4">Protein modification; protein ubiquitination.</text>
</comment>
<evidence type="ECO:0000256" key="10">
    <source>
        <dbReference type="ARBA" id="ARBA00023043"/>
    </source>
</evidence>
<evidence type="ECO:0000256" key="11">
    <source>
        <dbReference type="ARBA" id="ARBA00023136"/>
    </source>
</evidence>
<keyword evidence="6" id="KW-0963">Cytoplasm</keyword>
<dbReference type="Gene3D" id="3.30.2410.10">
    <property type="entry name" value="Hect, E3 ligase catalytic domain"/>
    <property type="match status" value="1"/>
</dbReference>
<dbReference type="GO" id="GO:0061630">
    <property type="term" value="F:ubiquitin protein ligase activity"/>
    <property type="evidence" value="ECO:0007669"/>
    <property type="project" value="UniProtKB-EC"/>
</dbReference>
<comment type="catalytic activity">
    <reaction evidence="1">
        <text>S-ubiquitinyl-[E2 ubiquitin-conjugating enzyme]-L-cysteine + [acceptor protein]-L-lysine = [E2 ubiquitin-conjugating enzyme]-L-cysteine + N(6)-ubiquitinyl-[acceptor protein]-L-lysine.</text>
        <dbReference type="EC" id="2.3.2.26"/>
    </reaction>
</comment>
<evidence type="ECO:0000256" key="9">
    <source>
        <dbReference type="ARBA" id="ARBA00022786"/>
    </source>
</evidence>
<name>A0A6F9DEY1_9ASCI</name>
<feature type="domain" description="HECT" evidence="13">
    <location>
        <begin position="2"/>
        <end position="332"/>
    </location>
</feature>